<dbReference type="InterPro" id="IPR050205">
    <property type="entry name" value="CDPK_Ser/Thr_kinases"/>
</dbReference>
<dbReference type="SUPFAM" id="SSF47473">
    <property type="entry name" value="EF-hand"/>
    <property type="match status" value="1"/>
</dbReference>
<comment type="catalytic activity">
    <reaction evidence="13">
        <text>L-threonyl-[protein] + ATP = O-phospho-L-threonyl-[protein] + ADP + H(+)</text>
        <dbReference type="Rhea" id="RHEA:46608"/>
        <dbReference type="Rhea" id="RHEA-COMP:11060"/>
        <dbReference type="Rhea" id="RHEA-COMP:11605"/>
        <dbReference type="ChEBI" id="CHEBI:15378"/>
        <dbReference type="ChEBI" id="CHEBI:30013"/>
        <dbReference type="ChEBI" id="CHEBI:30616"/>
        <dbReference type="ChEBI" id="CHEBI:61977"/>
        <dbReference type="ChEBI" id="CHEBI:456216"/>
        <dbReference type="EC" id="2.7.11.1"/>
    </reaction>
</comment>
<feature type="domain" description="EF-hand" evidence="17">
    <location>
        <begin position="410"/>
        <end position="445"/>
    </location>
</feature>
<dbReference type="PROSITE" id="PS50011">
    <property type="entry name" value="PROTEIN_KINASE_DOM"/>
    <property type="match status" value="1"/>
</dbReference>
<evidence type="ECO:0000256" key="6">
    <source>
        <dbReference type="ARBA" id="ARBA00022723"/>
    </source>
</evidence>
<keyword evidence="6" id="KW-0479">Metal-binding</keyword>
<evidence type="ECO:0000259" key="17">
    <source>
        <dbReference type="PROSITE" id="PS50222"/>
    </source>
</evidence>
<evidence type="ECO:0000256" key="2">
    <source>
        <dbReference type="ARBA" id="ARBA00011245"/>
    </source>
</evidence>
<comment type="similarity">
    <text evidence="12">Belongs to the protein kinase superfamily. Ser/Thr protein kinase family. CDPK subfamily.</text>
</comment>
<dbReference type="Pfam" id="PF13499">
    <property type="entry name" value="EF-hand_7"/>
    <property type="match status" value="2"/>
</dbReference>
<evidence type="ECO:0000256" key="14">
    <source>
        <dbReference type="ARBA" id="ARBA00048679"/>
    </source>
</evidence>
<dbReference type="PANTHER" id="PTHR24349">
    <property type="entry name" value="SERINE/THREONINE-PROTEIN KINASE"/>
    <property type="match status" value="1"/>
</dbReference>
<evidence type="ECO:0000256" key="3">
    <source>
        <dbReference type="ARBA" id="ARBA00012513"/>
    </source>
</evidence>
<keyword evidence="5" id="KW-0808">Transferase</keyword>
<evidence type="ECO:0000256" key="13">
    <source>
        <dbReference type="ARBA" id="ARBA00047899"/>
    </source>
</evidence>
<dbReference type="InterPro" id="IPR000719">
    <property type="entry name" value="Prot_kinase_dom"/>
</dbReference>
<feature type="binding site" evidence="15">
    <location>
        <position position="71"/>
    </location>
    <ligand>
        <name>ATP</name>
        <dbReference type="ChEBI" id="CHEBI:30616"/>
    </ligand>
</feature>
<dbReference type="GO" id="GO:0004674">
    <property type="term" value="F:protein serine/threonine kinase activity"/>
    <property type="evidence" value="ECO:0007669"/>
    <property type="project" value="UniProtKB-KW"/>
</dbReference>
<dbReference type="GO" id="GO:0005524">
    <property type="term" value="F:ATP binding"/>
    <property type="evidence" value="ECO:0007669"/>
    <property type="project" value="UniProtKB-UniRule"/>
</dbReference>
<dbReference type="FunFam" id="3.30.200.20:FF:000315">
    <property type="entry name" value="Calcium-dependent protein kinase 3"/>
    <property type="match status" value="1"/>
</dbReference>
<dbReference type="CDD" id="cd00051">
    <property type="entry name" value="EFh"/>
    <property type="match status" value="1"/>
</dbReference>
<comment type="catalytic activity">
    <reaction evidence="14">
        <text>L-seryl-[protein] + ATP = O-phospho-L-seryl-[protein] + ADP + H(+)</text>
        <dbReference type="Rhea" id="RHEA:17989"/>
        <dbReference type="Rhea" id="RHEA-COMP:9863"/>
        <dbReference type="Rhea" id="RHEA-COMP:11604"/>
        <dbReference type="ChEBI" id="CHEBI:15378"/>
        <dbReference type="ChEBI" id="CHEBI:29999"/>
        <dbReference type="ChEBI" id="CHEBI:30616"/>
        <dbReference type="ChEBI" id="CHEBI:83421"/>
        <dbReference type="ChEBI" id="CHEBI:456216"/>
        <dbReference type="EC" id="2.7.11.1"/>
    </reaction>
</comment>
<dbReference type="PROSITE" id="PS50222">
    <property type="entry name" value="EF_HAND_2"/>
    <property type="match status" value="3"/>
</dbReference>
<dbReference type="PROSITE" id="PS00108">
    <property type="entry name" value="PROTEIN_KINASE_ST"/>
    <property type="match status" value="1"/>
</dbReference>
<evidence type="ECO:0000256" key="12">
    <source>
        <dbReference type="ARBA" id="ARBA00024334"/>
    </source>
</evidence>
<dbReference type="Pfam" id="PF00069">
    <property type="entry name" value="Pkinase"/>
    <property type="match status" value="1"/>
</dbReference>
<dbReference type="InterPro" id="IPR011009">
    <property type="entry name" value="Kinase-like_dom_sf"/>
</dbReference>
<evidence type="ECO:0000256" key="8">
    <source>
        <dbReference type="ARBA" id="ARBA00022741"/>
    </source>
</evidence>
<dbReference type="SMART" id="SM00054">
    <property type="entry name" value="EFh"/>
    <property type="match status" value="4"/>
</dbReference>
<evidence type="ECO:0000256" key="9">
    <source>
        <dbReference type="ARBA" id="ARBA00022777"/>
    </source>
</evidence>
<dbReference type="InterPro" id="IPR008271">
    <property type="entry name" value="Ser/Thr_kinase_AS"/>
</dbReference>
<dbReference type="Gene3D" id="3.30.200.20">
    <property type="entry name" value="Phosphorylase Kinase, domain 1"/>
    <property type="match status" value="1"/>
</dbReference>
<evidence type="ECO:0000256" key="1">
    <source>
        <dbReference type="ARBA" id="ARBA00001946"/>
    </source>
</evidence>
<evidence type="ECO:0000256" key="7">
    <source>
        <dbReference type="ARBA" id="ARBA00022737"/>
    </source>
</evidence>
<dbReference type="PROSITE" id="PS00107">
    <property type="entry name" value="PROTEIN_KINASE_ATP"/>
    <property type="match status" value="1"/>
</dbReference>
<comment type="subunit">
    <text evidence="2">Monomer.</text>
</comment>
<dbReference type="CDD" id="cd05117">
    <property type="entry name" value="STKc_CAMK"/>
    <property type="match status" value="1"/>
</dbReference>
<dbReference type="InterPro" id="IPR018247">
    <property type="entry name" value="EF_Hand_1_Ca_BS"/>
</dbReference>
<reference evidence="18" key="1">
    <citation type="submission" date="2021-01" db="EMBL/GenBank/DDBJ databases">
        <authorList>
            <person name="Corre E."/>
            <person name="Pelletier E."/>
            <person name="Niang G."/>
            <person name="Scheremetjew M."/>
            <person name="Finn R."/>
            <person name="Kale V."/>
            <person name="Holt S."/>
            <person name="Cochrane G."/>
            <person name="Meng A."/>
            <person name="Brown T."/>
            <person name="Cohen L."/>
        </authorList>
    </citation>
    <scope>NUCLEOTIDE SEQUENCE</scope>
</reference>
<feature type="domain" description="EF-hand" evidence="17">
    <location>
        <begin position="448"/>
        <end position="483"/>
    </location>
</feature>
<dbReference type="InterPro" id="IPR002048">
    <property type="entry name" value="EF_hand_dom"/>
</dbReference>
<gene>
    <name evidence="18" type="ORF">NSCI0253_LOCUS12428</name>
</gene>
<keyword evidence="7" id="KW-0677">Repeat</keyword>
<dbReference type="GO" id="GO:0005509">
    <property type="term" value="F:calcium ion binding"/>
    <property type="evidence" value="ECO:0007669"/>
    <property type="project" value="InterPro"/>
</dbReference>
<dbReference type="AlphaFoldDB" id="A0A7S1A0P1"/>
<keyword evidence="10" id="KW-0106">Calcium</keyword>
<feature type="domain" description="Protein kinase" evidence="16">
    <location>
        <begin position="42"/>
        <end position="298"/>
    </location>
</feature>
<name>A0A7S1A0P1_NOCSC</name>
<keyword evidence="9" id="KW-0418">Kinase</keyword>
<evidence type="ECO:0000256" key="5">
    <source>
        <dbReference type="ARBA" id="ARBA00022679"/>
    </source>
</evidence>
<dbReference type="EMBL" id="HBFQ01017806">
    <property type="protein sequence ID" value="CAD8838080.1"/>
    <property type="molecule type" value="Transcribed_RNA"/>
</dbReference>
<proteinExistence type="inferred from homology"/>
<dbReference type="InterPro" id="IPR017441">
    <property type="entry name" value="Protein_kinase_ATP_BS"/>
</dbReference>
<accession>A0A7S1A0P1</accession>
<evidence type="ECO:0000256" key="15">
    <source>
        <dbReference type="PROSITE-ProRule" id="PRU10141"/>
    </source>
</evidence>
<evidence type="ECO:0000259" key="16">
    <source>
        <dbReference type="PROSITE" id="PS50011"/>
    </source>
</evidence>
<keyword evidence="8 15" id="KW-0547">Nucleotide-binding</keyword>
<evidence type="ECO:0000313" key="18">
    <source>
        <dbReference type="EMBL" id="CAD8838080.1"/>
    </source>
</evidence>
<dbReference type="Gene3D" id="1.10.238.10">
    <property type="entry name" value="EF-hand"/>
    <property type="match status" value="2"/>
</dbReference>
<dbReference type="PROSITE" id="PS00018">
    <property type="entry name" value="EF_HAND_1"/>
    <property type="match status" value="4"/>
</dbReference>
<evidence type="ECO:0000256" key="11">
    <source>
        <dbReference type="ARBA" id="ARBA00022840"/>
    </source>
</evidence>
<dbReference type="SUPFAM" id="SSF56112">
    <property type="entry name" value="Protein kinase-like (PK-like)"/>
    <property type="match status" value="1"/>
</dbReference>
<organism evidence="18">
    <name type="scientific">Noctiluca scintillans</name>
    <name type="common">Sea sparkle</name>
    <name type="synonym">Red tide dinoflagellate</name>
    <dbReference type="NCBI Taxonomy" id="2966"/>
    <lineage>
        <taxon>Eukaryota</taxon>
        <taxon>Sar</taxon>
        <taxon>Alveolata</taxon>
        <taxon>Dinophyceae</taxon>
        <taxon>Noctilucales</taxon>
        <taxon>Noctilucaceae</taxon>
        <taxon>Noctiluca</taxon>
    </lineage>
</organism>
<sequence length="501" mass="56180">MTSALSATPSTARPLLAQRSASFSFQQIFTHDNPGKIDDFYELSSKQLGDGAFGSVFTGRCKETNVDRAVKCIEVKRVKDPGKFQKEIDVAKQLDHPNVVRLYETFRDAKKIYLVMEICTGGELFDRIVDEGVDGFDERKAASYTRQILSAISYLHANRFVHRDVKPENFLFQSKEPNAALKIIDFGLARQFEPGVVLSSKVGTAYYVAPEVLNAEYTEKCDVWSAGVITYILLSGSPPFYADTDALIFRKVRAAAYDFQHPAWDTISQQAKDFIKLTFTLDYTLRPDASTLLGDPWLQQDAKTPPLRSEFVHHLRSFRAHSKLKKVALAVVAQQLPHGKVEEIQQIFKALDTNGDGKLSVDEIRAGLSRSGVAFPENLEELIKNVDMNRSGSLDYTEFLAASLDQKMYLQEDVCWAAFRAFDLDGDGKITKEELRRVLSNDDVQHAVPIEKMQGIIEEVDANGDGVIDFEEFSAMMRGTPVAGQLSAEPRRRLVKKQRVA</sequence>
<comment type="cofactor">
    <cofactor evidence="1">
        <name>Mg(2+)</name>
        <dbReference type="ChEBI" id="CHEBI:18420"/>
    </cofactor>
</comment>
<dbReference type="FunFam" id="1.10.238.10:FF:000003">
    <property type="entry name" value="Calmodulin A"/>
    <property type="match status" value="1"/>
</dbReference>
<dbReference type="SMART" id="SM00220">
    <property type="entry name" value="S_TKc"/>
    <property type="match status" value="1"/>
</dbReference>
<keyword evidence="11 15" id="KW-0067">ATP-binding</keyword>
<dbReference type="Gene3D" id="1.10.510.10">
    <property type="entry name" value="Transferase(Phosphotransferase) domain 1"/>
    <property type="match status" value="1"/>
</dbReference>
<dbReference type="InterPro" id="IPR011992">
    <property type="entry name" value="EF-hand-dom_pair"/>
</dbReference>
<feature type="domain" description="EF-hand" evidence="17">
    <location>
        <begin position="339"/>
        <end position="374"/>
    </location>
</feature>
<evidence type="ECO:0000256" key="4">
    <source>
        <dbReference type="ARBA" id="ARBA00022527"/>
    </source>
</evidence>
<keyword evidence="4" id="KW-0723">Serine/threonine-protein kinase</keyword>
<evidence type="ECO:0000256" key="10">
    <source>
        <dbReference type="ARBA" id="ARBA00022837"/>
    </source>
</evidence>
<dbReference type="EC" id="2.7.11.1" evidence="3"/>
<dbReference type="FunFam" id="1.10.510.10:FF:000571">
    <property type="entry name" value="Maternal embryonic leucine zipper kinase"/>
    <property type="match status" value="1"/>
</dbReference>
<protein>
    <recommendedName>
        <fullName evidence="3">non-specific serine/threonine protein kinase</fullName>
        <ecNumber evidence="3">2.7.11.1</ecNumber>
    </recommendedName>
</protein>